<dbReference type="SUPFAM" id="SSF46894">
    <property type="entry name" value="C-terminal effector domain of the bipartite response regulators"/>
    <property type="match status" value="1"/>
</dbReference>
<accession>A0ABS8DIF0</accession>
<sequence>MNEEHNKIKIQMFGNFSMTAQGIVLDEEKIWSTMLTRLISYFLCCRTREIPSQELIDVLWGETESENPAGALKNLIYRLRTLLKRTWPEYDFIITGHGTYRLNENLPLVLDTEEFETCCGRAADVNEQGEKIRLLTKAVELYKGMFLPNITGEYWALSLSTYYHSMYLSAVKELAGLLEEAERFEEMSRVCSLSLKLEPLDEDLYCLSVQALVHQNKLYLAREQYHKAVDTLYENLGISPSQNLRKVYENILRQTHEEELSLQVIKEEMDEDDNVGAFYCEYGVFKKLYQLEKRRAERLGISEYLVLVTVTPRQEIKTDSQAYLDILGEAMQTLRTVLLNSLRAGDVITKYSGSQYLILLPTCQYETAKIVVHRIEAGFLNLNKKRVGLQFGLEEMGFWDLPK</sequence>
<dbReference type="Gene3D" id="1.25.40.10">
    <property type="entry name" value="Tetratricopeptide repeat domain"/>
    <property type="match status" value="1"/>
</dbReference>
<dbReference type="Pfam" id="PF03704">
    <property type="entry name" value="BTAD"/>
    <property type="match status" value="1"/>
</dbReference>
<dbReference type="InterPro" id="IPR051677">
    <property type="entry name" value="AfsR-DnrI-RedD_regulator"/>
</dbReference>
<dbReference type="InterPro" id="IPR005158">
    <property type="entry name" value="BTAD"/>
</dbReference>
<evidence type="ECO:0000259" key="1">
    <source>
        <dbReference type="SMART" id="SM01043"/>
    </source>
</evidence>
<organism evidence="2 3">
    <name type="scientific">Bariatricus massiliensis</name>
    <dbReference type="NCBI Taxonomy" id="1745713"/>
    <lineage>
        <taxon>Bacteria</taxon>
        <taxon>Bacillati</taxon>
        <taxon>Bacillota</taxon>
        <taxon>Clostridia</taxon>
        <taxon>Lachnospirales</taxon>
        <taxon>Lachnospiraceae</taxon>
        <taxon>Bariatricus</taxon>
    </lineage>
</organism>
<dbReference type="SMART" id="SM01043">
    <property type="entry name" value="BTAD"/>
    <property type="match status" value="1"/>
</dbReference>
<name>A0ABS8DIF0_9FIRM</name>
<dbReference type="RefSeq" id="WP_066738552.1">
    <property type="nucleotide sequence ID" value="NZ_JAJCIQ010000009.1"/>
</dbReference>
<dbReference type="InterPro" id="IPR016032">
    <property type="entry name" value="Sig_transdc_resp-reg_C-effctor"/>
</dbReference>
<dbReference type="EMBL" id="JAJCIS010000009">
    <property type="protein sequence ID" value="MCB7388223.1"/>
    <property type="molecule type" value="Genomic_DNA"/>
</dbReference>
<reference evidence="2 3" key="1">
    <citation type="submission" date="2021-10" db="EMBL/GenBank/DDBJ databases">
        <title>Collection of gut derived symbiotic bacterial strains cultured from healthy donors.</title>
        <authorList>
            <person name="Lin H."/>
            <person name="Littmann E."/>
            <person name="Kohout C."/>
            <person name="Pamer E.G."/>
        </authorList>
    </citation>
    <scope>NUCLEOTIDE SEQUENCE [LARGE SCALE GENOMIC DNA]</scope>
    <source>
        <strain evidence="2 3">DFI.1.165</strain>
    </source>
</reference>
<evidence type="ECO:0000313" key="2">
    <source>
        <dbReference type="EMBL" id="MCB7388223.1"/>
    </source>
</evidence>
<dbReference type="Proteomes" id="UP001299546">
    <property type="component" value="Unassembled WGS sequence"/>
</dbReference>
<gene>
    <name evidence="2" type="ORF">LIZ65_13105</name>
</gene>
<protein>
    <recommendedName>
        <fullName evidence="1">Bacterial transcriptional activator domain-containing protein</fullName>
    </recommendedName>
</protein>
<dbReference type="Gene3D" id="1.10.10.10">
    <property type="entry name" value="Winged helix-like DNA-binding domain superfamily/Winged helix DNA-binding domain"/>
    <property type="match status" value="1"/>
</dbReference>
<proteinExistence type="predicted"/>
<evidence type="ECO:0000313" key="3">
    <source>
        <dbReference type="Proteomes" id="UP001299546"/>
    </source>
</evidence>
<keyword evidence="3" id="KW-1185">Reference proteome</keyword>
<feature type="domain" description="Bacterial transcriptional activator" evidence="1">
    <location>
        <begin position="110"/>
        <end position="252"/>
    </location>
</feature>
<dbReference type="InterPro" id="IPR036388">
    <property type="entry name" value="WH-like_DNA-bd_sf"/>
</dbReference>
<dbReference type="InterPro" id="IPR011990">
    <property type="entry name" value="TPR-like_helical_dom_sf"/>
</dbReference>
<dbReference type="SUPFAM" id="SSF48452">
    <property type="entry name" value="TPR-like"/>
    <property type="match status" value="1"/>
</dbReference>
<dbReference type="PANTHER" id="PTHR35807">
    <property type="entry name" value="TRANSCRIPTIONAL REGULATOR REDD-RELATED"/>
    <property type="match status" value="1"/>
</dbReference>
<comment type="caution">
    <text evidence="2">The sequence shown here is derived from an EMBL/GenBank/DDBJ whole genome shotgun (WGS) entry which is preliminary data.</text>
</comment>